<dbReference type="GO" id="GO:0015031">
    <property type="term" value="P:protein transport"/>
    <property type="evidence" value="ECO:0007669"/>
    <property type="project" value="UniProtKB-KW"/>
</dbReference>
<dbReference type="AlphaFoldDB" id="A0AAV5ACL2"/>
<feature type="transmembrane region" description="Helical" evidence="9">
    <location>
        <begin position="523"/>
        <end position="544"/>
    </location>
</feature>
<feature type="transmembrane region" description="Helical" evidence="9">
    <location>
        <begin position="626"/>
        <end position="646"/>
    </location>
</feature>
<feature type="transmembrane region" description="Helical" evidence="9">
    <location>
        <begin position="99"/>
        <end position="119"/>
    </location>
</feature>
<keyword evidence="8 9" id="KW-0472">Membrane</keyword>
<evidence type="ECO:0000256" key="4">
    <source>
        <dbReference type="ARBA" id="ARBA00022692"/>
    </source>
</evidence>
<evidence type="ECO:0000256" key="7">
    <source>
        <dbReference type="ARBA" id="ARBA00022989"/>
    </source>
</evidence>
<dbReference type="NCBIfam" id="TIGR00728">
    <property type="entry name" value="OPT_sfam"/>
    <property type="match status" value="1"/>
</dbReference>
<keyword evidence="11" id="KW-1185">Reference proteome</keyword>
<proteinExistence type="inferred from homology"/>
<keyword evidence="3" id="KW-0813">Transport</keyword>
<feature type="transmembrane region" description="Helical" evidence="9">
    <location>
        <begin position="476"/>
        <end position="502"/>
    </location>
</feature>
<accession>A0AAV5ACL2</accession>
<dbReference type="PANTHER" id="PTHR22601">
    <property type="entry name" value="ISP4 LIKE PROTEIN"/>
    <property type="match status" value="1"/>
</dbReference>
<evidence type="ECO:0000256" key="8">
    <source>
        <dbReference type="ARBA" id="ARBA00023136"/>
    </source>
</evidence>
<dbReference type="EMBL" id="BPWL01000005">
    <property type="protein sequence ID" value="GJJ10751.1"/>
    <property type="molecule type" value="Genomic_DNA"/>
</dbReference>
<comment type="subcellular location">
    <subcellularLocation>
        <location evidence="1">Membrane</location>
        <topology evidence="1">Multi-pass membrane protein</topology>
    </subcellularLocation>
</comment>
<comment type="caution">
    <text evidence="10">The sequence shown here is derived from an EMBL/GenBank/DDBJ whole genome shotgun (WGS) entry which is preliminary data.</text>
</comment>
<feature type="transmembrane region" description="Helical" evidence="9">
    <location>
        <begin position="454"/>
        <end position="470"/>
    </location>
</feature>
<keyword evidence="6" id="KW-0653">Protein transport</keyword>
<keyword evidence="7 9" id="KW-1133">Transmembrane helix</keyword>
<comment type="similarity">
    <text evidence="2">Belongs to the oligopeptide OPT transporter family.</text>
</comment>
<keyword evidence="5" id="KW-0571">Peptide transport</keyword>
<keyword evidence="4 9" id="KW-0812">Transmembrane</keyword>
<feature type="transmembrane region" description="Helical" evidence="9">
    <location>
        <begin position="411"/>
        <end position="428"/>
    </location>
</feature>
<evidence type="ECO:0000256" key="9">
    <source>
        <dbReference type="SAM" id="Phobius"/>
    </source>
</evidence>
<protein>
    <submittedName>
        <fullName evidence="10">Uncharacterized protein</fullName>
    </submittedName>
</protein>
<evidence type="ECO:0000256" key="2">
    <source>
        <dbReference type="ARBA" id="ARBA00008807"/>
    </source>
</evidence>
<sequence length="764" mass="84598">MAITTTEKELTNADSDSQLIQDAKLISDSESYVVRSDEPGNATTTRFLHGEPIITSGEDVSNYAVDDRDDGDQSLTFRSLLIGTIVAGLGAALNEIYFFKPIIVVISPTFVLLLIYTVGKAWERFLPTRASFQNRPRLTWMTPIAHFINPGPFGLKEHAVATLICTTAANGSTAVGNFAVQRLFYDSKVNATTAVLATFSTACFGYGIVGLLRPLTVYPAEMVYWTNLPTVAVFQTLHFDKTQTSKRLKVFWATVTGAAAYEVIPSYMFPWLNGVSIPCLASLKASDFVRMTFTNLFGGAQANEGLGLLSLSFDWQYITSTYMSLPLVQQWNSWIGLGLCYVGMLAIYYSNAFQSLSFPFISTDLFNANGTLYNQTAVFGSNFELNQTAYNIEGRPFLSGSFVWSSMTGNWAIGGLIAHTICFYSGYIRDSIKRVRSNTLDDRHYIAMKKYKEAPWWWYLILLVLAFFAGDTTLPWWGYIIALTLGVFVAPFSNVLFARLGNGIATNGLMKMVAGALHPGRPVANLYFSMWSHDVIATSILLAGDLKLGQYLKIPPRVMVLTQIWGTILGCFVNYAVMTPIVSNQREVLLSPVGTNVWSGQSVQSLNTAAITWSLAGQLYSASGPYVWVPIGLVIGMIPTFIQWLIWKRWPKIGPVEVDKIVLPVIYQYMGWLTAGLNSTILSTILVGIISQVWIRRRHPGWYRKFNYLVGGALDGGAQTMIFILTFAVFGASGVSRPFPTWWGNPNISSPTAVNNLDYCKIIE</sequence>
<feature type="transmembrane region" description="Helical" evidence="9">
    <location>
        <begin position="706"/>
        <end position="730"/>
    </location>
</feature>
<dbReference type="GO" id="GO:0016020">
    <property type="term" value="C:membrane"/>
    <property type="evidence" value="ECO:0007669"/>
    <property type="project" value="UniProtKB-SubCell"/>
</dbReference>
<reference evidence="10" key="1">
    <citation type="submission" date="2021-10" db="EMBL/GenBank/DDBJ databases">
        <title>De novo Genome Assembly of Clathrus columnatus (Basidiomycota, Fungi) Using Illumina and Nanopore Sequence Data.</title>
        <authorList>
            <person name="Ogiso-Tanaka E."/>
            <person name="Itagaki H."/>
            <person name="Hosoya T."/>
            <person name="Hosaka K."/>
        </authorList>
    </citation>
    <scope>NUCLEOTIDE SEQUENCE</scope>
    <source>
        <strain evidence="10">MO-923</strain>
    </source>
</reference>
<dbReference type="InterPro" id="IPR004813">
    <property type="entry name" value="OPT"/>
</dbReference>
<dbReference type="GO" id="GO:0035673">
    <property type="term" value="F:oligopeptide transmembrane transporter activity"/>
    <property type="evidence" value="ECO:0007669"/>
    <property type="project" value="InterPro"/>
</dbReference>
<gene>
    <name evidence="10" type="ORF">Clacol_004979</name>
</gene>
<feature type="transmembrane region" description="Helical" evidence="9">
    <location>
        <begin position="666"/>
        <end position="694"/>
    </location>
</feature>
<dbReference type="Pfam" id="PF03169">
    <property type="entry name" value="OPT"/>
    <property type="match status" value="1"/>
</dbReference>
<name>A0AAV5ACL2_9AGAM</name>
<evidence type="ECO:0000256" key="6">
    <source>
        <dbReference type="ARBA" id="ARBA00022927"/>
    </source>
</evidence>
<dbReference type="Proteomes" id="UP001050691">
    <property type="component" value="Unassembled WGS sequence"/>
</dbReference>
<feature type="transmembrane region" description="Helical" evidence="9">
    <location>
        <begin position="331"/>
        <end position="350"/>
    </location>
</feature>
<evidence type="ECO:0000256" key="1">
    <source>
        <dbReference type="ARBA" id="ARBA00004141"/>
    </source>
</evidence>
<feature type="transmembrane region" description="Helical" evidence="9">
    <location>
        <begin position="564"/>
        <end position="582"/>
    </location>
</feature>
<evidence type="ECO:0000256" key="3">
    <source>
        <dbReference type="ARBA" id="ARBA00022448"/>
    </source>
</evidence>
<organism evidence="10 11">
    <name type="scientific">Clathrus columnatus</name>
    <dbReference type="NCBI Taxonomy" id="1419009"/>
    <lineage>
        <taxon>Eukaryota</taxon>
        <taxon>Fungi</taxon>
        <taxon>Dikarya</taxon>
        <taxon>Basidiomycota</taxon>
        <taxon>Agaricomycotina</taxon>
        <taxon>Agaricomycetes</taxon>
        <taxon>Phallomycetidae</taxon>
        <taxon>Phallales</taxon>
        <taxon>Clathraceae</taxon>
        <taxon>Clathrus</taxon>
    </lineage>
</organism>
<dbReference type="InterPro" id="IPR004648">
    <property type="entry name" value="Oligpept_transpt"/>
</dbReference>
<evidence type="ECO:0000313" key="10">
    <source>
        <dbReference type="EMBL" id="GJJ10751.1"/>
    </source>
</evidence>
<evidence type="ECO:0000313" key="11">
    <source>
        <dbReference type="Proteomes" id="UP001050691"/>
    </source>
</evidence>
<evidence type="ECO:0000256" key="5">
    <source>
        <dbReference type="ARBA" id="ARBA00022856"/>
    </source>
</evidence>